<dbReference type="EMBL" id="UPPP01000075">
    <property type="protein sequence ID" value="VBB07517.1"/>
    <property type="molecule type" value="Genomic_DNA"/>
</dbReference>
<dbReference type="InterPro" id="IPR036868">
    <property type="entry name" value="TusA-like_sf"/>
</dbReference>
<evidence type="ECO:0000313" key="3">
    <source>
        <dbReference type="EMBL" id="VBB07517.1"/>
    </source>
</evidence>
<evidence type="ECO:0000259" key="2">
    <source>
        <dbReference type="PROSITE" id="PS01148"/>
    </source>
</evidence>
<proteinExistence type="inferred from homology"/>
<keyword evidence="4" id="KW-1185">Reference proteome</keyword>
<dbReference type="OrthoDB" id="9801500at2"/>
<protein>
    <submittedName>
        <fullName evidence="3">Sulfurtransferase tusa</fullName>
    </submittedName>
</protein>
<dbReference type="PANTHER" id="PTHR33279:SF6">
    <property type="entry name" value="SULFUR CARRIER PROTEIN YEDF-RELATED"/>
    <property type="match status" value="1"/>
</dbReference>
<sequence length="198" mass="21303">MSINVDARGLACPQPVIATKKALENITDGLLVILVDNAAAKENVSKFAIANGCSVDAVEKDGIYTIKIIKGKGERIAEAPAPQFSKDKLVYFVGHNTLGHGSSELGNVLIKSFFYTLTEKEPLPSTIIFANSGVFLTSEGSPVLVHLTQLAERGVEILSCGTCLDYYHLKNHLQVGTVTNMYNILEQIANPAVKTITL</sequence>
<dbReference type="SUPFAM" id="SSF64307">
    <property type="entry name" value="SirA-like"/>
    <property type="match status" value="1"/>
</dbReference>
<dbReference type="CDD" id="cd03421">
    <property type="entry name" value="SirA_like_N"/>
    <property type="match status" value="1"/>
</dbReference>
<dbReference type="InterPro" id="IPR001455">
    <property type="entry name" value="TusA-like"/>
</dbReference>
<comment type="similarity">
    <text evidence="1">Belongs to the sulfur carrier protein TusA family.</text>
</comment>
<organism evidence="3 4">
    <name type="scientific">Lucifera butyrica</name>
    <dbReference type="NCBI Taxonomy" id="1351585"/>
    <lineage>
        <taxon>Bacteria</taxon>
        <taxon>Bacillati</taxon>
        <taxon>Bacillota</taxon>
        <taxon>Negativicutes</taxon>
        <taxon>Veillonellales</taxon>
        <taxon>Veillonellaceae</taxon>
        <taxon>Lucifera</taxon>
    </lineage>
</organism>
<dbReference type="PANTHER" id="PTHR33279">
    <property type="entry name" value="SULFUR CARRIER PROTEIN YEDF-RELATED"/>
    <property type="match status" value="1"/>
</dbReference>
<dbReference type="Gene3D" id="3.30.110.40">
    <property type="entry name" value="TusA-like domain"/>
    <property type="match status" value="1"/>
</dbReference>
<evidence type="ECO:0000256" key="1">
    <source>
        <dbReference type="ARBA" id="ARBA00008984"/>
    </source>
</evidence>
<dbReference type="AlphaFoldDB" id="A0A498R992"/>
<dbReference type="RefSeq" id="WP_122628444.1">
    <property type="nucleotide sequence ID" value="NZ_UPPP01000075.1"/>
</dbReference>
<dbReference type="Pfam" id="PF01206">
    <property type="entry name" value="TusA"/>
    <property type="match status" value="1"/>
</dbReference>
<reference evidence="3 4" key="1">
    <citation type="submission" date="2018-06" db="EMBL/GenBank/DDBJ databases">
        <authorList>
            <person name="Strepis N."/>
        </authorList>
    </citation>
    <scope>NUCLEOTIDE SEQUENCE [LARGE SCALE GENOMIC DNA]</scope>
    <source>
        <strain evidence="3">LUCI</strain>
    </source>
</reference>
<evidence type="ECO:0000313" key="4">
    <source>
        <dbReference type="Proteomes" id="UP000277811"/>
    </source>
</evidence>
<accession>A0A498R992</accession>
<dbReference type="GO" id="GO:0016740">
    <property type="term" value="F:transferase activity"/>
    <property type="evidence" value="ECO:0007669"/>
    <property type="project" value="UniProtKB-KW"/>
</dbReference>
<gene>
    <name evidence="3" type="ORF">LUCI_2766</name>
</gene>
<dbReference type="InterPro" id="IPR027396">
    <property type="entry name" value="DsrEFH-like"/>
</dbReference>
<dbReference type="NCBIfam" id="TIGR03527">
    <property type="entry name" value="selenium_YedF"/>
    <property type="match status" value="1"/>
</dbReference>
<dbReference type="Proteomes" id="UP000277811">
    <property type="component" value="Unassembled WGS sequence"/>
</dbReference>
<keyword evidence="3" id="KW-0808">Transferase</keyword>
<dbReference type="SUPFAM" id="SSF75169">
    <property type="entry name" value="DsrEFH-like"/>
    <property type="match status" value="1"/>
</dbReference>
<feature type="domain" description="UPF0033" evidence="2">
    <location>
        <begin position="5"/>
        <end position="29"/>
    </location>
</feature>
<name>A0A498R992_9FIRM</name>
<dbReference type="InterPro" id="IPR019870">
    <property type="entry name" value="Se_metab_YedF"/>
</dbReference>
<dbReference type="PROSITE" id="PS01148">
    <property type="entry name" value="UPF0033"/>
    <property type="match status" value="1"/>
</dbReference>